<dbReference type="CDD" id="cd09823">
    <property type="entry name" value="peroxinectin_like"/>
    <property type="match status" value="1"/>
</dbReference>
<sequence>KYRSLDGTCNNLYRPLIGRAFTPFSRFLTPQYGDGVQSLRLSRDGSPLPEARRVSFSIAESKSVPHHVNTLMLMQWGQFLDHDLTLTAISKIATDPTCAPIKIPSDDPSFFGKQCLEFVRSQEVPNLNCTLGPREQLNQITSYIDASNVYGSTVEDANGLRDLSNPRRGKLLQSVHPQNDKLKKLLPTTKENAECNKHEPGKTCFHAGDERVNEQSALTVLHTVWLREHNRIEQELFKMNPHWNGKTLFEETRRIVGAMMQHVTFNEFLPIVLGTKSMERHGLNLLQQGFYSGYRNDVDPSIRNSFATAAFRFGHTLIPKSFDRFNESWSTNSYPSLDLSTMFFQPQHAFDTKADGVDGMARGLCDQNIESFDRFVVPQVTVHLFSQSPPNGLGTDLVALNIQRARDHGIPGYNHWRQWCGLSRAADFDSLVDIADPAVRSKLRRVYRHVDDIDLFAAGISERPVEGGLVGPTFACIIGEQFKNLRQGDRFWYENTGAFSFSTEQLQELRKVTLAKVLCNNSDNISTIQPKVMERP</sequence>
<dbReference type="PRINTS" id="PR00457">
    <property type="entry name" value="ANPEROXIDASE"/>
</dbReference>
<dbReference type="SUPFAM" id="SSF48113">
    <property type="entry name" value="Heme-dependent peroxidases"/>
    <property type="match status" value="1"/>
</dbReference>
<dbReference type="Pfam" id="PF03098">
    <property type="entry name" value="An_peroxidase"/>
    <property type="match status" value="1"/>
</dbReference>
<keyword evidence="7" id="KW-1185">Reference proteome</keyword>
<evidence type="ECO:0000313" key="6">
    <source>
        <dbReference type="EnsemblMetazoa" id="CapteP72445"/>
    </source>
</evidence>
<dbReference type="EMBL" id="AMQN01000470">
    <property type="status" value="NOT_ANNOTATED_CDS"/>
    <property type="molecule type" value="Genomic_DNA"/>
</dbReference>
<keyword evidence="3" id="KW-0732">Signal</keyword>
<evidence type="ECO:0000256" key="4">
    <source>
        <dbReference type="ARBA" id="ARBA00023180"/>
    </source>
</evidence>
<dbReference type="Gene3D" id="1.10.640.10">
    <property type="entry name" value="Haem peroxidase domain superfamily, animal type"/>
    <property type="match status" value="1"/>
</dbReference>
<dbReference type="GO" id="GO:0005576">
    <property type="term" value="C:extracellular region"/>
    <property type="evidence" value="ECO:0007669"/>
    <property type="project" value="UniProtKB-SubCell"/>
</dbReference>
<dbReference type="Proteomes" id="UP000014760">
    <property type="component" value="Unassembled WGS sequence"/>
</dbReference>
<organism evidence="6 7">
    <name type="scientific">Capitella teleta</name>
    <name type="common">Polychaete worm</name>
    <dbReference type="NCBI Taxonomy" id="283909"/>
    <lineage>
        <taxon>Eukaryota</taxon>
        <taxon>Metazoa</taxon>
        <taxon>Spiralia</taxon>
        <taxon>Lophotrochozoa</taxon>
        <taxon>Annelida</taxon>
        <taxon>Polychaeta</taxon>
        <taxon>Sedentaria</taxon>
        <taxon>Scolecida</taxon>
        <taxon>Capitellidae</taxon>
        <taxon>Capitella</taxon>
    </lineage>
</organism>
<reference evidence="6" key="3">
    <citation type="submission" date="2015-06" db="UniProtKB">
        <authorList>
            <consortium name="EnsemblMetazoa"/>
        </authorList>
    </citation>
    <scope>IDENTIFICATION</scope>
</reference>
<dbReference type="PANTHER" id="PTHR11475:SF4">
    <property type="entry name" value="CHORION PEROXIDASE"/>
    <property type="match status" value="1"/>
</dbReference>
<keyword evidence="5" id="KW-0349">Heme</keyword>
<dbReference type="InterPro" id="IPR010255">
    <property type="entry name" value="Haem_peroxidase_sf"/>
</dbReference>
<dbReference type="InterPro" id="IPR037120">
    <property type="entry name" value="Haem_peroxidase_sf_animal"/>
</dbReference>
<keyword evidence="5" id="KW-0479">Metal-binding</keyword>
<dbReference type="InterPro" id="IPR019791">
    <property type="entry name" value="Haem_peroxidase_animal"/>
</dbReference>
<evidence type="ECO:0000313" key="7">
    <source>
        <dbReference type="Proteomes" id="UP000014760"/>
    </source>
</evidence>
<dbReference type="PANTHER" id="PTHR11475">
    <property type="entry name" value="OXIDASE/PEROXIDASE"/>
    <property type="match status" value="1"/>
</dbReference>
<dbReference type="GO" id="GO:0004601">
    <property type="term" value="F:peroxidase activity"/>
    <property type="evidence" value="ECO:0007669"/>
    <property type="project" value="InterPro"/>
</dbReference>
<keyword evidence="4" id="KW-0325">Glycoprotein</keyword>
<dbReference type="GO" id="GO:0046872">
    <property type="term" value="F:metal ion binding"/>
    <property type="evidence" value="ECO:0007669"/>
    <property type="project" value="UniProtKB-KW"/>
</dbReference>
<dbReference type="OMA" id="ERSFFRY"/>
<evidence type="ECO:0000256" key="1">
    <source>
        <dbReference type="ARBA" id="ARBA00004613"/>
    </source>
</evidence>
<dbReference type="OrthoDB" id="823504at2759"/>
<dbReference type="GO" id="GO:0020037">
    <property type="term" value="F:heme binding"/>
    <property type="evidence" value="ECO:0007669"/>
    <property type="project" value="InterPro"/>
</dbReference>
<reference evidence="7" key="2">
    <citation type="journal article" date="2013" name="Nature">
        <title>Insights into bilaterian evolution from three spiralian genomes.</title>
        <authorList>
            <person name="Simakov O."/>
            <person name="Marletaz F."/>
            <person name="Cho S.J."/>
            <person name="Edsinger-Gonzales E."/>
            <person name="Havlak P."/>
            <person name="Hellsten U."/>
            <person name="Kuo D.H."/>
            <person name="Larsson T."/>
            <person name="Lv J."/>
            <person name="Arendt D."/>
            <person name="Savage R."/>
            <person name="Osoegawa K."/>
            <person name="de Jong P."/>
            <person name="Grimwood J."/>
            <person name="Chapman J.A."/>
            <person name="Shapiro H."/>
            <person name="Aerts A."/>
            <person name="Otillar R.P."/>
            <person name="Terry A.Y."/>
            <person name="Boore J.L."/>
            <person name="Grigoriev I.V."/>
            <person name="Lindberg D.R."/>
            <person name="Seaver E.C."/>
            <person name="Weisblat D.A."/>
            <person name="Putnam N.H."/>
            <person name="Rokhsar D.S."/>
        </authorList>
    </citation>
    <scope>NUCLEOTIDE SEQUENCE</scope>
    <source>
        <strain evidence="7">I ESC-2004</strain>
    </source>
</reference>
<protein>
    <submittedName>
        <fullName evidence="6">Uncharacterized protein</fullName>
    </submittedName>
</protein>
<evidence type="ECO:0000256" key="5">
    <source>
        <dbReference type="PIRSR" id="PIRSR619791-2"/>
    </source>
</evidence>
<proteinExistence type="predicted"/>
<accession>X2B8C2</accession>
<keyword evidence="2" id="KW-0964">Secreted</keyword>
<dbReference type="PROSITE" id="PS50292">
    <property type="entry name" value="PEROXIDASE_3"/>
    <property type="match status" value="1"/>
</dbReference>
<dbReference type="HOGENOM" id="CLU_006087_5_2_1"/>
<dbReference type="EnsemblMetazoa" id="CapteT72445">
    <property type="protein sequence ID" value="CapteP72445"/>
    <property type="gene ID" value="CapteG72445"/>
</dbReference>
<keyword evidence="5" id="KW-0408">Iron</keyword>
<dbReference type="GO" id="GO:0006979">
    <property type="term" value="P:response to oxidative stress"/>
    <property type="evidence" value="ECO:0007669"/>
    <property type="project" value="InterPro"/>
</dbReference>
<evidence type="ECO:0000256" key="3">
    <source>
        <dbReference type="ARBA" id="ARBA00022729"/>
    </source>
</evidence>
<feature type="binding site" description="axial binding residue" evidence="5">
    <location>
        <position position="315"/>
    </location>
    <ligand>
        <name>heme b</name>
        <dbReference type="ChEBI" id="CHEBI:60344"/>
    </ligand>
    <ligandPart>
        <name>Fe</name>
        <dbReference type="ChEBI" id="CHEBI:18248"/>
    </ligandPart>
</feature>
<dbReference type="FunFam" id="1.10.640.10:FF:000003">
    <property type="entry name" value="chorion peroxidase"/>
    <property type="match status" value="1"/>
</dbReference>
<evidence type="ECO:0000256" key="2">
    <source>
        <dbReference type="ARBA" id="ARBA00022525"/>
    </source>
</evidence>
<name>X2B8C2_CAPTE</name>
<dbReference type="AlphaFoldDB" id="X2B8C2"/>
<reference evidence="7" key="1">
    <citation type="submission" date="2012-12" db="EMBL/GenBank/DDBJ databases">
        <authorList>
            <person name="Hellsten U."/>
            <person name="Grimwood J."/>
            <person name="Chapman J.A."/>
            <person name="Shapiro H."/>
            <person name="Aerts A."/>
            <person name="Otillar R.P."/>
            <person name="Terry A.Y."/>
            <person name="Boore J.L."/>
            <person name="Simakov O."/>
            <person name="Marletaz F."/>
            <person name="Cho S.-J."/>
            <person name="Edsinger-Gonzales E."/>
            <person name="Havlak P."/>
            <person name="Kuo D.-H."/>
            <person name="Larsson T."/>
            <person name="Lv J."/>
            <person name="Arendt D."/>
            <person name="Savage R."/>
            <person name="Osoegawa K."/>
            <person name="de Jong P."/>
            <person name="Lindberg D.R."/>
            <person name="Seaver E.C."/>
            <person name="Weisblat D.A."/>
            <person name="Putnam N.H."/>
            <person name="Grigoriev I.V."/>
            <person name="Rokhsar D.S."/>
        </authorList>
    </citation>
    <scope>NUCLEOTIDE SEQUENCE</scope>
    <source>
        <strain evidence="7">I ESC-2004</strain>
    </source>
</reference>
<comment type="subcellular location">
    <subcellularLocation>
        <location evidence="1">Secreted</location>
    </subcellularLocation>
</comment>